<dbReference type="OrthoDB" id="9800027at2"/>
<keyword evidence="2" id="KW-1185">Reference proteome</keyword>
<dbReference type="RefSeq" id="WP_155457131.1">
    <property type="nucleotide sequence ID" value="NZ_WNKX01000035.1"/>
</dbReference>
<dbReference type="AlphaFoldDB" id="A0A6L6QPM3"/>
<organism evidence="1 2">
    <name type="scientific">Massilia eburnea</name>
    <dbReference type="NCBI Taxonomy" id="1776165"/>
    <lineage>
        <taxon>Bacteria</taxon>
        <taxon>Pseudomonadati</taxon>
        <taxon>Pseudomonadota</taxon>
        <taxon>Betaproteobacteria</taxon>
        <taxon>Burkholderiales</taxon>
        <taxon>Oxalobacteraceae</taxon>
        <taxon>Telluria group</taxon>
        <taxon>Massilia</taxon>
    </lineage>
</organism>
<dbReference type="InterPro" id="IPR042557">
    <property type="entry name" value="SCO4226"/>
</dbReference>
<accession>A0A6L6QPM3</accession>
<dbReference type="Pfam" id="PF14026">
    <property type="entry name" value="SCO4226-like"/>
    <property type="match status" value="1"/>
</dbReference>
<dbReference type="Gene3D" id="3.30.70.3090">
    <property type="entry name" value="ORF SCO4226, nickel-binding ferredoxin-like monomer"/>
    <property type="match status" value="1"/>
</dbReference>
<sequence>MPRYIVERTFPEGLHIPVNAEGAKACDLVIGTNAGSGVTWIHSYVSDDLHKTYCLYEAPSPEAIRKTAEMNNLPVDKITQVTALDPYFYKG</sequence>
<gene>
    <name evidence="1" type="ORF">GM658_26495</name>
</gene>
<proteinExistence type="predicted"/>
<dbReference type="InterPro" id="IPR025336">
    <property type="entry name" value="SCO4226-like"/>
</dbReference>
<evidence type="ECO:0000313" key="1">
    <source>
        <dbReference type="EMBL" id="MTW14170.1"/>
    </source>
</evidence>
<dbReference type="EMBL" id="WNKX01000035">
    <property type="protein sequence ID" value="MTW14170.1"/>
    <property type="molecule type" value="Genomic_DNA"/>
</dbReference>
<dbReference type="Proteomes" id="UP000472320">
    <property type="component" value="Unassembled WGS sequence"/>
</dbReference>
<name>A0A6L6QPM3_9BURK</name>
<comment type="caution">
    <text evidence="1">The sequence shown here is derived from an EMBL/GenBank/DDBJ whole genome shotgun (WGS) entry which is preliminary data.</text>
</comment>
<evidence type="ECO:0000313" key="2">
    <source>
        <dbReference type="Proteomes" id="UP000472320"/>
    </source>
</evidence>
<reference evidence="1 2" key="1">
    <citation type="submission" date="2019-11" db="EMBL/GenBank/DDBJ databases">
        <title>Type strains purchased from KCTC, JCM and DSMZ.</title>
        <authorList>
            <person name="Lu H."/>
        </authorList>
    </citation>
    <scope>NUCLEOTIDE SEQUENCE [LARGE SCALE GENOMIC DNA]</scope>
    <source>
        <strain evidence="1 2">JCM 31587</strain>
    </source>
</reference>
<protein>
    <submittedName>
        <fullName evidence="1">DUF4242 domain-containing protein</fullName>
    </submittedName>
</protein>